<dbReference type="OrthoDB" id="1001765at2759"/>
<sequence length="311" mass="33148">MRASTLVLGAASVASVLGAPLEKRANYDPLPGGDVDILNYALILEYLEREFYSQGLRNYTEADFCEFAGNDGSRFYKNLQNIYEDEKTHVDFLKTALKTAAVPEPSFDFPSTTAQSFLALASVLEGVGVSAYLGAAAVIADKAYVPAAGSILTVEARHSAFVRQALGAKPFPKPFDTPLDFNQVHSLAIPFITGFAPGTPALPFKAFPKLDVGFVQGHDMVVFENAYAKAVAAGTLPQGSKVYAVFFSGLDIYYEEVVINGNDYVATNVPDGCEGQVYVVLSTADGVNAKVADENTVAGVGIVEVGDSNYH</sequence>
<dbReference type="SUPFAM" id="SSF47240">
    <property type="entry name" value="Ferritin-like"/>
    <property type="match status" value="1"/>
</dbReference>
<evidence type="ECO:0000313" key="2">
    <source>
        <dbReference type="EMBL" id="KAF9879285.1"/>
    </source>
</evidence>
<dbReference type="InterPro" id="IPR012347">
    <property type="entry name" value="Ferritin-like"/>
</dbReference>
<dbReference type="PANTHER" id="PTHR31694">
    <property type="entry name" value="DESICCATION-LIKE PROTEIN"/>
    <property type="match status" value="1"/>
</dbReference>
<keyword evidence="3" id="KW-1185">Reference proteome</keyword>
<comment type="caution">
    <text evidence="2">The sequence shown here is derived from an EMBL/GenBank/DDBJ whole genome shotgun (WGS) entry which is preliminary data.</text>
</comment>
<keyword evidence="1" id="KW-0732">Signal</keyword>
<dbReference type="Gene3D" id="1.20.1260.10">
    <property type="match status" value="1"/>
</dbReference>
<evidence type="ECO:0008006" key="4">
    <source>
        <dbReference type="Google" id="ProtNLM"/>
    </source>
</evidence>
<dbReference type="RefSeq" id="XP_038748746.1">
    <property type="nucleotide sequence ID" value="XM_038886237.1"/>
</dbReference>
<dbReference type="AlphaFoldDB" id="A0A9P6LN91"/>
<dbReference type="GeneID" id="62159311"/>
<reference evidence="2" key="2">
    <citation type="submission" date="2020-11" db="EMBL/GenBank/DDBJ databases">
        <title>Whole genome sequencing of Colletotrichum sp.</title>
        <authorList>
            <person name="Li H."/>
        </authorList>
    </citation>
    <scope>NUCLEOTIDE SEQUENCE</scope>
    <source>
        <strain evidence="2">CkLH20</strain>
    </source>
</reference>
<feature type="chain" id="PRO_5040131287" description="Protein rds1" evidence="1">
    <location>
        <begin position="19"/>
        <end position="311"/>
    </location>
</feature>
<dbReference type="Pfam" id="PF13668">
    <property type="entry name" value="Ferritin_2"/>
    <property type="match status" value="1"/>
</dbReference>
<dbReference type="InterPro" id="IPR009078">
    <property type="entry name" value="Ferritin-like_SF"/>
</dbReference>
<evidence type="ECO:0000313" key="3">
    <source>
        <dbReference type="Proteomes" id="UP000781932"/>
    </source>
</evidence>
<evidence type="ECO:0000256" key="1">
    <source>
        <dbReference type="SAM" id="SignalP"/>
    </source>
</evidence>
<protein>
    <recommendedName>
        <fullName evidence="4">Protein rds1</fullName>
    </recommendedName>
</protein>
<dbReference type="EMBL" id="JAATWM020000008">
    <property type="protein sequence ID" value="KAF9879285.1"/>
    <property type="molecule type" value="Genomic_DNA"/>
</dbReference>
<gene>
    <name evidence="2" type="ORF">CkaCkLH20_03518</name>
</gene>
<dbReference type="Proteomes" id="UP000781932">
    <property type="component" value="Unassembled WGS sequence"/>
</dbReference>
<reference evidence="2" key="1">
    <citation type="submission" date="2020-03" db="EMBL/GenBank/DDBJ databases">
        <authorList>
            <person name="He L."/>
        </authorList>
    </citation>
    <scope>NUCLEOTIDE SEQUENCE</scope>
    <source>
        <strain evidence="2">CkLH20</strain>
    </source>
</reference>
<dbReference type="PANTHER" id="PTHR31694:SF26">
    <property type="entry name" value="OS05G0151100 PROTEIN"/>
    <property type="match status" value="1"/>
</dbReference>
<name>A0A9P6LN91_9PEZI</name>
<organism evidence="2 3">
    <name type="scientific">Colletotrichum karsti</name>
    <dbReference type="NCBI Taxonomy" id="1095194"/>
    <lineage>
        <taxon>Eukaryota</taxon>
        <taxon>Fungi</taxon>
        <taxon>Dikarya</taxon>
        <taxon>Ascomycota</taxon>
        <taxon>Pezizomycotina</taxon>
        <taxon>Sordariomycetes</taxon>
        <taxon>Hypocreomycetidae</taxon>
        <taxon>Glomerellales</taxon>
        <taxon>Glomerellaceae</taxon>
        <taxon>Colletotrichum</taxon>
        <taxon>Colletotrichum boninense species complex</taxon>
    </lineage>
</organism>
<accession>A0A9P6LN91</accession>
<dbReference type="InterPro" id="IPR052965">
    <property type="entry name" value="Pigment-catalase-like"/>
</dbReference>
<proteinExistence type="predicted"/>
<dbReference type="CDD" id="cd00657">
    <property type="entry name" value="Ferritin_like"/>
    <property type="match status" value="1"/>
</dbReference>
<feature type="signal peptide" evidence="1">
    <location>
        <begin position="1"/>
        <end position="18"/>
    </location>
</feature>